<evidence type="ECO:0000313" key="1">
    <source>
        <dbReference type="EMBL" id="APS40984.1"/>
    </source>
</evidence>
<keyword evidence="2" id="KW-1185">Reference proteome</keyword>
<dbReference type="AlphaFoldDB" id="A0A1L6R8X3"/>
<accession>A0A1L6R8X3</accession>
<dbReference type="KEGG" id="wjo:FOL01_0125"/>
<dbReference type="STRING" id="1631871.FOL01_0125"/>
<name>A0A1L6R8X3_9LACO</name>
<protein>
    <submittedName>
        <fullName evidence="1">Uncharacterized protein</fullName>
    </submittedName>
</protein>
<evidence type="ECO:0000313" key="2">
    <source>
        <dbReference type="Proteomes" id="UP000185473"/>
    </source>
</evidence>
<dbReference type="OrthoDB" id="2147658at2"/>
<organism evidence="1 2">
    <name type="scientific">Weissella jogaejeotgali</name>
    <dbReference type="NCBI Taxonomy" id="1631871"/>
    <lineage>
        <taxon>Bacteria</taxon>
        <taxon>Bacillati</taxon>
        <taxon>Bacillota</taxon>
        <taxon>Bacilli</taxon>
        <taxon>Lactobacillales</taxon>
        <taxon>Lactobacillaceae</taxon>
        <taxon>Weissella</taxon>
    </lineage>
</organism>
<sequence>MVEGATIQLPIEMLTHLSESVVEQAVALAEQNILHHDEFVQLNRTAKTPNNKRTLEDYLGGMSLRDFNYYWRRRVEAEPGLTIPKGERQLLYHGRKVQQYIAEHADEARNRRR</sequence>
<dbReference type="EMBL" id="CP014332">
    <property type="protein sequence ID" value="APS40984.1"/>
    <property type="molecule type" value="Genomic_DNA"/>
</dbReference>
<dbReference type="RefSeq" id="WP_075268841.1">
    <property type="nucleotide sequence ID" value="NZ_CP014332.1"/>
</dbReference>
<gene>
    <name evidence="1" type="ORF">FOL01_0125</name>
</gene>
<dbReference type="Proteomes" id="UP000185473">
    <property type="component" value="Chromosome"/>
</dbReference>
<proteinExistence type="predicted"/>
<reference evidence="1 2" key="1">
    <citation type="submission" date="2016-02" db="EMBL/GenBank/DDBJ databases">
        <title>Complete Genome Sequence of Weissella jogaejeotgali FOL01.</title>
        <authorList>
            <person name="Lee J.-H."/>
            <person name="Ku H.-J."/>
        </authorList>
    </citation>
    <scope>NUCLEOTIDE SEQUENCE [LARGE SCALE GENOMIC DNA]</scope>
    <source>
        <strain evidence="1 2">FOL01</strain>
    </source>
</reference>